<reference evidence="1 2" key="1">
    <citation type="submission" date="2018-10" db="EMBL/GenBank/DDBJ databases">
        <title>Phylogenomics of Brevibacillus.</title>
        <authorList>
            <person name="Dunlap C."/>
        </authorList>
    </citation>
    <scope>NUCLEOTIDE SEQUENCE [LARGE SCALE GENOMIC DNA]</scope>
    <source>
        <strain evidence="1 2">DSM 100115</strain>
    </source>
</reference>
<dbReference type="AlphaFoldDB" id="A0A3M8AXG1"/>
<organism evidence="1 2">
    <name type="scientific">Brevibacillus gelatini</name>
    <dbReference type="NCBI Taxonomy" id="1655277"/>
    <lineage>
        <taxon>Bacteria</taxon>
        <taxon>Bacillati</taxon>
        <taxon>Bacillota</taxon>
        <taxon>Bacilli</taxon>
        <taxon>Bacillales</taxon>
        <taxon>Paenibacillaceae</taxon>
        <taxon>Brevibacillus</taxon>
    </lineage>
</organism>
<name>A0A3M8AXG1_9BACL</name>
<dbReference type="EMBL" id="RHHS01000032">
    <property type="protein sequence ID" value="RNB55886.1"/>
    <property type="molecule type" value="Genomic_DNA"/>
</dbReference>
<comment type="caution">
    <text evidence="1">The sequence shown here is derived from an EMBL/GenBank/DDBJ whole genome shotgun (WGS) entry which is preliminary data.</text>
</comment>
<proteinExistence type="predicted"/>
<sequence length="62" mass="7127">MCVQVAISLSLNKYILVGQKFMNESLIRAFFADIICKKDKLQKNQNVKYELQHAVQWAPPSS</sequence>
<evidence type="ECO:0000313" key="1">
    <source>
        <dbReference type="EMBL" id="RNB55886.1"/>
    </source>
</evidence>
<accession>A0A3M8AXG1</accession>
<gene>
    <name evidence="1" type="ORF">EDM57_14170</name>
</gene>
<dbReference type="Proteomes" id="UP000268829">
    <property type="component" value="Unassembled WGS sequence"/>
</dbReference>
<keyword evidence="2" id="KW-1185">Reference proteome</keyword>
<evidence type="ECO:0000313" key="2">
    <source>
        <dbReference type="Proteomes" id="UP000268829"/>
    </source>
</evidence>
<dbReference type="RefSeq" id="WP_122905378.1">
    <property type="nucleotide sequence ID" value="NZ_RHHS01000032.1"/>
</dbReference>
<protein>
    <submittedName>
        <fullName evidence="1">Uncharacterized protein</fullName>
    </submittedName>
</protein>